<evidence type="ECO:0000313" key="1">
    <source>
        <dbReference type="EMBL" id="MFH7519359.1"/>
    </source>
</evidence>
<organism evidence="1 2">
    <name type="scientific">Pseudomonas syringae pv. tagetis</name>
    <dbReference type="NCBI Taxonomy" id="129140"/>
    <lineage>
        <taxon>Bacteria</taxon>
        <taxon>Pseudomonadati</taxon>
        <taxon>Pseudomonadota</taxon>
        <taxon>Gammaproteobacteria</taxon>
        <taxon>Pseudomonadales</taxon>
        <taxon>Pseudomonadaceae</taxon>
        <taxon>Pseudomonas</taxon>
    </lineage>
</organism>
<evidence type="ECO:0008006" key="3">
    <source>
        <dbReference type="Google" id="ProtNLM"/>
    </source>
</evidence>
<keyword evidence="2" id="KW-1185">Reference proteome</keyword>
<dbReference type="Proteomes" id="UP001610657">
    <property type="component" value="Unassembled WGS sequence"/>
</dbReference>
<accession>A0ABW7NX82</accession>
<feature type="non-terminal residue" evidence="1">
    <location>
        <position position="1"/>
    </location>
</feature>
<dbReference type="EMBL" id="JAVCQK010000768">
    <property type="protein sequence ID" value="MFH7519359.1"/>
    <property type="molecule type" value="Genomic_DNA"/>
</dbReference>
<proteinExistence type="predicted"/>
<protein>
    <recommendedName>
        <fullName evidence="3">Roadblock/LAMTOR2 domain-containing protein</fullName>
    </recommendedName>
</protein>
<gene>
    <name evidence="1" type="ORF">RA271_30240</name>
</gene>
<comment type="caution">
    <text evidence="1">The sequence shown here is derived from an EMBL/GenBank/DDBJ whole genome shotgun (WGS) entry which is preliminary data.</text>
</comment>
<feature type="non-terminal residue" evidence="1">
    <location>
        <position position="77"/>
    </location>
</feature>
<sequence length="77" mass="8115">LLSKVQGLVATAAAALGQCRERHISQPLANSPVDVSLALLGNRALLMIMPESADMAIGLFSSAWNNVARSRQLTIGE</sequence>
<evidence type="ECO:0000313" key="2">
    <source>
        <dbReference type="Proteomes" id="UP001610657"/>
    </source>
</evidence>
<reference evidence="1 2" key="1">
    <citation type="submission" date="2023-08" db="EMBL/GenBank/DDBJ databases">
        <title>Genomic and mutational analysis of Pseudomonas syringae pv. tagetis EB037 pathogenicity on sunflower.</title>
        <authorList>
            <person name="Maul J.E."/>
        </authorList>
    </citation>
    <scope>NUCLEOTIDE SEQUENCE [LARGE SCALE GENOMIC DNA]</scope>
    <source>
        <strain evidence="1 2">EB037_T1</strain>
    </source>
</reference>
<name>A0ABW7NX82_9PSED</name>